<keyword evidence="5" id="KW-1185">Reference proteome</keyword>
<dbReference type="InterPro" id="IPR002347">
    <property type="entry name" value="SDR_fam"/>
</dbReference>
<proteinExistence type="inferred from homology"/>
<dbReference type="EC" id="1.1.1.340" evidence="4"/>
<dbReference type="PANTHER" id="PTHR43008">
    <property type="entry name" value="BENZIL REDUCTASE"/>
    <property type="match status" value="1"/>
</dbReference>
<dbReference type="Gene3D" id="3.40.50.720">
    <property type="entry name" value="NAD(P)-binding Rossmann-like Domain"/>
    <property type="match status" value="1"/>
</dbReference>
<evidence type="ECO:0000313" key="5">
    <source>
        <dbReference type="Proteomes" id="UP000269998"/>
    </source>
</evidence>
<dbReference type="Gene3D" id="1.20.5.490">
    <property type="entry name" value="Single helix bin"/>
    <property type="match status" value="1"/>
</dbReference>
<dbReference type="PRINTS" id="PR00081">
    <property type="entry name" value="GDHRDH"/>
</dbReference>
<gene>
    <name evidence="4" type="primary">ptlF_2</name>
    <name evidence="4" type="ORF">MB901379_04217</name>
</gene>
<dbReference type="PRINTS" id="PR00080">
    <property type="entry name" value="SDRFAMILY"/>
</dbReference>
<dbReference type="CDD" id="cd05233">
    <property type="entry name" value="SDR_c"/>
    <property type="match status" value="1"/>
</dbReference>
<name>A0A447GJN5_9MYCO</name>
<dbReference type="Pfam" id="PF00106">
    <property type="entry name" value="adh_short"/>
    <property type="match status" value="1"/>
</dbReference>
<evidence type="ECO:0000313" key="4">
    <source>
        <dbReference type="EMBL" id="VDM90615.1"/>
    </source>
</evidence>
<accession>A0A447GJN5</accession>
<keyword evidence="2 4" id="KW-0560">Oxidoreductase</keyword>
<dbReference type="GO" id="GO:0050664">
    <property type="term" value="F:oxidoreductase activity, acting on NAD(P)H, oxygen as acceptor"/>
    <property type="evidence" value="ECO:0007669"/>
    <property type="project" value="TreeGrafter"/>
</dbReference>
<reference evidence="5" key="1">
    <citation type="submission" date="2018-02" db="EMBL/GenBank/DDBJ databases">
        <authorList>
            <person name="Seth-Smith MB H."/>
            <person name="Seth-Smith H."/>
        </authorList>
    </citation>
    <scope>NUCLEOTIDE SEQUENCE [LARGE SCALE GENOMIC DNA]</scope>
</reference>
<evidence type="ECO:0000256" key="2">
    <source>
        <dbReference type="ARBA" id="ARBA00023002"/>
    </source>
</evidence>
<organism evidence="4 5">
    <name type="scientific">Mycobacterium basiliense</name>
    <dbReference type="NCBI Taxonomy" id="2094119"/>
    <lineage>
        <taxon>Bacteria</taxon>
        <taxon>Bacillati</taxon>
        <taxon>Actinomycetota</taxon>
        <taxon>Actinomycetes</taxon>
        <taxon>Mycobacteriales</taxon>
        <taxon>Mycobacteriaceae</taxon>
        <taxon>Mycobacterium</taxon>
    </lineage>
</organism>
<sequence length="340" mass="36301">MSDLRNKASDLKNMASDLGNKTSDLRNKAYDLRGKAAVVTGGAGGIGLAMGRRFGQEGMAVVLADVLAAPLQQATRALAGEGIEVAGVVTDVTDYSSVESLAKEVLHRFGAVHVVCNNAGTGGVSEGYMWEHDLADWRWGIDVNVLGVVHGIKAFVPILLKQGEGHVVNTCSGNGGFAPIARGATGGPAMAVYPMTKAAVLCLTESLYTHLEMTGTRVRAHVLFPSGFLNTGIWESWRHRPERYAATQERRTPEQTLAAVLSRFEAAGGRVEFTPLETVADQVVAGIQADRFWMMGPPSPAEEVVTRKAASIRARSDPDYLVDVLGRSTAREPETEGGKR</sequence>
<dbReference type="NCBIfam" id="NF004843">
    <property type="entry name" value="PRK06194.1"/>
    <property type="match status" value="1"/>
</dbReference>
<dbReference type="Proteomes" id="UP000269998">
    <property type="component" value="Chromosome"/>
</dbReference>
<dbReference type="PANTHER" id="PTHR43008:SF7">
    <property type="entry name" value="SHORT CHAIN DEHYDROGENASE_REDUCTASE (AFU_ORTHOLOGUE AFUA_2G00830)"/>
    <property type="match status" value="1"/>
</dbReference>
<dbReference type="KEGG" id="mbai:MB901379_04217"/>
<dbReference type="InterPro" id="IPR036291">
    <property type="entry name" value="NAD(P)-bd_dom_sf"/>
</dbReference>
<dbReference type="SUPFAM" id="SSF51735">
    <property type="entry name" value="NAD(P)-binding Rossmann-fold domains"/>
    <property type="match status" value="1"/>
</dbReference>
<evidence type="ECO:0000256" key="3">
    <source>
        <dbReference type="RuleBase" id="RU000363"/>
    </source>
</evidence>
<protein>
    <submittedName>
        <fullName evidence="4">1-deoxy-11-beta-hydroxypentalenate dehydrogenase</fullName>
        <ecNumber evidence="4">1.1.1.340</ecNumber>
    </submittedName>
</protein>
<dbReference type="AlphaFoldDB" id="A0A447GJN5"/>
<comment type="similarity">
    <text evidence="1 3">Belongs to the short-chain dehydrogenases/reductases (SDR) family.</text>
</comment>
<dbReference type="EMBL" id="LR130759">
    <property type="protein sequence ID" value="VDM90615.1"/>
    <property type="molecule type" value="Genomic_DNA"/>
</dbReference>
<evidence type="ECO:0000256" key="1">
    <source>
        <dbReference type="ARBA" id="ARBA00006484"/>
    </source>
</evidence>